<keyword evidence="6" id="KW-1185">Reference proteome</keyword>
<gene>
    <name evidence="5" type="ORF">PRCDC_0212400</name>
</gene>
<proteinExistence type="predicted"/>
<evidence type="ECO:0000256" key="3">
    <source>
        <dbReference type="PROSITE-ProRule" id="PRU00339"/>
    </source>
</evidence>
<organism evidence="5 6">
    <name type="scientific">Plasmodium reichenowi</name>
    <dbReference type="NCBI Taxonomy" id="5854"/>
    <lineage>
        <taxon>Eukaryota</taxon>
        <taxon>Sar</taxon>
        <taxon>Alveolata</taxon>
        <taxon>Apicomplexa</taxon>
        <taxon>Aconoidasida</taxon>
        <taxon>Haemosporida</taxon>
        <taxon>Plasmodiidae</taxon>
        <taxon>Plasmodium</taxon>
        <taxon>Plasmodium (Laverania)</taxon>
    </lineage>
</organism>
<name>A0A060RS12_PLARE</name>
<sequence>MEKNIDGLLKSEEEKEQGNIFFKNGDYELAIFHYTRSINYVADNSVVYTNRSLAYFKMGAFENSLKDALKAKELDENNLKSYYRICEAYKSLKDIDNYEKYLELYNMKKNKKENNESNKSNIDKKLLTEKNRKNEEHNKNKNINNNYYNNDFEREQNQQRKDNIITSNELIDICNNIEEKNPFLFFPNSQLNNTISNIQFEKKKYKNNFLIEEVYDFKNLKNQNSLQSTNTKKCIVHNEEKINYHDIYDDIKTCLHIFKHFFFDNVPKVVHIEKENKINIQHPNYDIHSMKNQADHFFSHKQYYAALNMYNEIMEKCKSEESVFYCSLLSNRSSCFIKMKKIISSLCDIHQAIKILLSLLEKHVEYIKKDNRTELEDKDINKMFASIDIQTFKNIEGIYMKTHKLLIRLLFRYASYSYINPKYFKVFSLNEIDTLVKLNGKIYIDLPELDKLKKDVYSKL</sequence>
<dbReference type="VEuPathDB" id="PlasmoDB:PRG01_0212700"/>
<reference evidence="5" key="2">
    <citation type="submission" date="2014-05" db="EMBL/GenBank/DDBJ databases">
        <title>The genome sequences of chimpanzee malaria parasites reveal the path to human adaptation.</title>
        <authorList>
            <person name="Otto T.D."/>
            <person name="Rayner J.C."/>
            <person name="Boehme U."/>
            <person name="Pain A."/>
            <person name="Spottiswoode N."/>
            <person name="Sanders M."/>
            <person name="Quail M."/>
            <person name="Ollomo B."/>
            <person name="Renaud F."/>
            <person name="Thomas A.W."/>
            <person name="Prugnolle F."/>
            <person name="Conway D.J."/>
            <person name="Newbold C."/>
            <person name="Berriman M."/>
        </authorList>
    </citation>
    <scope>NUCLEOTIDE SEQUENCE [LARGE SCALE GENOMIC DNA]</scope>
    <source>
        <strain evidence="5">CDC</strain>
    </source>
</reference>
<evidence type="ECO:0000256" key="1">
    <source>
        <dbReference type="ARBA" id="ARBA00022737"/>
    </source>
</evidence>
<feature type="compositionally biased region" description="Basic and acidic residues" evidence="4">
    <location>
        <begin position="112"/>
        <end position="139"/>
    </location>
</feature>
<evidence type="ECO:0000256" key="4">
    <source>
        <dbReference type="SAM" id="MobiDB-lite"/>
    </source>
</evidence>
<dbReference type="InterPro" id="IPR019734">
    <property type="entry name" value="TPR_rpt"/>
</dbReference>
<dbReference type="Pfam" id="PF13181">
    <property type="entry name" value="TPR_8"/>
    <property type="match status" value="1"/>
</dbReference>
<evidence type="ECO:0000313" key="6">
    <source>
        <dbReference type="Proteomes" id="UP000027581"/>
    </source>
</evidence>
<keyword evidence="1" id="KW-0677">Repeat</keyword>
<reference evidence="5" key="1">
    <citation type="submission" date="2014-01" db="EMBL/GenBank/DDBJ databases">
        <authorList>
            <person name="Aslett M."/>
        </authorList>
    </citation>
    <scope>NUCLEOTIDE SEQUENCE</scope>
    <source>
        <strain evidence="5">CDC</strain>
    </source>
</reference>
<dbReference type="PROSITE" id="PS50005">
    <property type="entry name" value="TPR"/>
    <property type="match status" value="1"/>
</dbReference>
<evidence type="ECO:0000256" key="2">
    <source>
        <dbReference type="ARBA" id="ARBA00022803"/>
    </source>
</evidence>
<dbReference type="InterPro" id="IPR011990">
    <property type="entry name" value="TPR-like_helical_dom_sf"/>
</dbReference>
<dbReference type="GO" id="GO:0051879">
    <property type="term" value="F:Hsp90 protein binding"/>
    <property type="evidence" value="ECO:0007669"/>
    <property type="project" value="TreeGrafter"/>
</dbReference>
<dbReference type="FunFam" id="1.25.40.10:FF:000758">
    <property type="entry name" value="Tetratricopeptide repeat protein"/>
    <property type="match status" value="1"/>
</dbReference>
<dbReference type="EMBL" id="HG810763">
    <property type="protein sequence ID" value="CDO62362.1"/>
    <property type="molecule type" value="Genomic_DNA"/>
</dbReference>
<feature type="repeat" description="TPR" evidence="3">
    <location>
        <begin position="45"/>
        <end position="78"/>
    </location>
</feature>
<feature type="region of interest" description="Disordered" evidence="4">
    <location>
        <begin position="112"/>
        <end position="148"/>
    </location>
</feature>
<dbReference type="SUPFAM" id="SSF48452">
    <property type="entry name" value="TPR-like"/>
    <property type="match status" value="2"/>
</dbReference>
<keyword evidence="2 3" id="KW-0802">TPR repeat</keyword>
<dbReference type="PhylomeDB" id="A0A060RS12"/>
<dbReference type="Gene3D" id="1.25.40.10">
    <property type="entry name" value="Tetratricopeptide repeat domain"/>
    <property type="match status" value="2"/>
</dbReference>
<accession>A0A060RS12</accession>
<protein>
    <submittedName>
        <fullName evidence="5">Uncharacterized protein</fullName>
    </submittedName>
</protein>
<dbReference type="AlphaFoldDB" id="A0A060RS12"/>
<dbReference type="PANTHER" id="PTHR22904:SF523">
    <property type="entry name" value="STRESS-INDUCED-PHOSPHOPROTEIN 1"/>
    <property type="match status" value="1"/>
</dbReference>
<dbReference type="SMART" id="SM00028">
    <property type="entry name" value="TPR"/>
    <property type="match status" value="3"/>
</dbReference>
<evidence type="ECO:0000313" key="5">
    <source>
        <dbReference type="EMBL" id="CDO62362.1"/>
    </source>
</evidence>
<dbReference type="VEuPathDB" id="PlasmoDB:PRCDC_0212400"/>
<dbReference type="PANTHER" id="PTHR22904">
    <property type="entry name" value="TPR REPEAT CONTAINING PROTEIN"/>
    <property type="match status" value="1"/>
</dbReference>
<dbReference type="Proteomes" id="UP000027581">
    <property type="component" value="Unassembled WGS sequence"/>
</dbReference>